<sequence>MRTRRSLIVSAATTALLGTVVVTAPAAHAAPALPAGFALFDAPTGHQAGDLTDAAYLPDGSALSTGRLGSVHLTPLGGQPTQIASLPVSTTGSLGLTGIAVAPDFATSRAVYTTRAVPSGSSAVFRLSRWKAGGSDAPTSLTEESTVLEFPVTSDSKGIQDVAVDPSGASLWVAVGDNAAVRSPADATKDNVDKFALRALDPAHPTGKVLRVDLTGRGLPENPFYEAASPLSWKSRNYVSGLRDPRIALDPRGGVVVTDIGWSARHEVDLAFPGQNLKWPCWEGTTRTPGYRDTPECKNVANAAPLGETVHGTADTLVGGVPYTGISYPEAFRGIHFVANKGAQTLSTLGFDGGGTVTQPLTTVASAIGDAVSVLTAPNGDIVLADAAGAKLRRLSYKPVNKAPRAAFTATTDPATRTVSFDASTSDDPDREALSYQWTFGDGTTGTGKTVSHPYSAGDPVTATLTVTDPHGAPASISQTVVPAEASPTVELLPPSPTVFSAGESVSLGANGEDPGDGPLTVNWRADRVHCPRNAACEITQLKTGTGLTFSLSFPNENDTRVVITSTTANGRNVLASKQYTANPRQARFSVVGNHPARIKIGANEDAGRLVTVGTSVLITAPATSLDAAKFVKWADNQSTEPIRQVTMPGGGLGLRADYQTPIEKRYADEAPLRALLGTPVGSELIEGDGHWQLYTSGRLYWTPLYGVKTVSGEILTKYVTLGAHAFLGSPKTDELVARAGNGRYNDFTGGPTTGDGSIYWTSSIGAMAIHGEIRAKWMETDAENGPLGFPTTDEVGTPDGVGRVNHFFRNNASIYWTAATGAHFLKGRIWQKWGSLGWETFFGYPTTDEMATPDGVGRYNHFSTNGSIYWSPSTDAFEIHGAIRDRYQALGWQDGLGYPITDETWVPGNGGKYNHFRQGGFDHSIYWRQGTSVAWEVKGSIRLRWRDLGWETSYLGFPISGEYNTPTGKRSDFQNGYITYNATTGAIEDRRY</sequence>
<dbReference type="RefSeq" id="WP_184899920.1">
    <property type="nucleotide sequence ID" value="NZ_JACHMX010000001.1"/>
</dbReference>
<dbReference type="PANTHER" id="PTHR19328:SF13">
    <property type="entry name" value="HIPL1 PROTEIN"/>
    <property type="match status" value="1"/>
</dbReference>
<dbReference type="GO" id="GO:0005975">
    <property type="term" value="P:carbohydrate metabolic process"/>
    <property type="evidence" value="ECO:0007669"/>
    <property type="project" value="UniProtKB-ARBA"/>
</dbReference>
<dbReference type="Proteomes" id="UP000580861">
    <property type="component" value="Unassembled WGS sequence"/>
</dbReference>
<dbReference type="Gene3D" id="2.120.10.30">
    <property type="entry name" value="TolB, C-terminal domain"/>
    <property type="match status" value="1"/>
</dbReference>
<dbReference type="PROSITE" id="PS51318">
    <property type="entry name" value="TAT"/>
    <property type="match status" value="1"/>
</dbReference>
<dbReference type="InterPro" id="IPR000601">
    <property type="entry name" value="PKD_dom"/>
</dbReference>
<dbReference type="Pfam" id="PF07995">
    <property type="entry name" value="GSDH"/>
    <property type="match status" value="1"/>
</dbReference>
<feature type="signal peptide" evidence="1">
    <location>
        <begin position="1"/>
        <end position="29"/>
    </location>
</feature>
<dbReference type="SMART" id="SM00089">
    <property type="entry name" value="PKD"/>
    <property type="match status" value="1"/>
</dbReference>
<feature type="domain" description="PKD" evidence="2">
    <location>
        <begin position="415"/>
        <end position="481"/>
    </location>
</feature>
<feature type="chain" id="PRO_5039568832" evidence="1">
    <location>
        <begin position="30"/>
        <end position="993"/>
    </location>
</feature>
<dbReference type="PROSITE" id="PS50093">
    <property type="entry name" value="PKD"/>
    <property type="match status" value="1"/>
</dbReference>
<dbReference type="Gene3D" id="2.60.40.10">
    <property type="entry name" value="Immunoglobulins"/>
    <property type="match status" value="1"/>
</dbReference>
<dbReference type="EMBL" id="JACHMX010000001">
    <property type="protein sequence ID" value="MBB5855321.1"/>
    <property type="molecule type" value="Genomic_DNA"/>
</dbReference>
<dbReference type="InterPro" id="IPR011041">
    <property type="entry name" value="Quinoprot_gluc/sorb_DH_b-prop"/>
</dbReference>
<dbReference type="InterPro" id="IPR013207">
    <property type="entry name" value="LGFP"/>
</dbReference>
<name>A0A841B8U1_9PSEU</name>
<keyword evidence="4" id="KW-1185">Reference proteome</keyword>
<evidence type="ECO:0000256" key="1">
    <source>
        <dbReference type="SAM" id="SignalP"/>
    </source>
</evidence>
<dbReference type="InterPro" id="IPR006311">
    <property type="entry name" value="TAT_signal"/>
</dbReference>
<dbReference type="InterPro" id="IPR013783">
    <property type="entry name" value="Ig-like_fold"/>
</dbReference>
<protein>
    <submittedName>
        <fullName evidence="3">Glucose/arabinose dehydrogenase</fullName>
    </submittedName>
</protein>
<organism evidence="3 4">
    <name type="scientific">Amycolatopsis umgeniensis</name>
    <dbReference type="NCBI Taxonomy" id="336628"/>
    <lineage>
        <taxon>Bacteria</taxon>
        <taxon>Bacillati</taxon>
        <taxon>Actinomycetota</taxon>
        <taxon>Actinomycetes</taxon>
        <taxon>Pseudonocardiales</taxon>
        <taxon>Pseudonocardiaceae</taxon>
        <taxon>Amycolatopsis</taxon>
    </lineage>
</organism>
<proteinExistence type="predicted"/>
<evidence type="ECO:0000313" key="4">
    <source>
        <dbReference type="Proteomes" id="UP000580861"/>
    </source>
</evidence>
<dbReference type="SUPFAM" id="SSF50952">
    <property type="entry name" value="Soluble quinoprotein glucose dehydrogenase"/>
    <property type="match status" value="1"/>
</dbReference>
<dbReference type="InterPro" id="IPR012938">
    <property type="entry name" value="Glc/Sorbosone_DH"/>
</dbReference>
<dbReference type="InterPro" id="IPR011042">
    <property type="entry name" value="6-blade_b-propeller_TolB-like"/>
</dbReference>
<comment type="caution">
    <text evidence="3">The sequence shown here is derived from an EMBL/GenBank/DDBJ whole genome shotgun (WGS) entry which is preliminary data.</text>
</comment>
<reference evidence="3 4" key="1">
    <citation type="submission" date="2020-08" db="EMBL/GenBank/DDBJ databases">
        <title>Sequencing the genomes of 1000 actinobacteria strains.</title>
        <authorList>
            <person name="Klenk H.-P."/>
        </authorList>
    </citation>
    <scope>NUCLEOTIDE SEQUENCE [LARGE SCALE GENOMIC DNA]</scope>
    <source>
        <strain evidence="3 4">DSM 45272</strain>
    </source>
</reference>
<accession>A0A841B8U1</accession>
<dbReference type="Pfam" id="PF18911">
    <property type="entry name" value="PKD_4"/>
    <property type="match status" value="1"/>
</dbReference>
<dbReference type="InterPro" id="IPR022409">
    <property type="entry name" value="PKD/Chitinase_dom"/>
</dbReference>
<evidence type="ECO:0000259" key="2">
    <source>
        <dbReference type="PROSITE" id="PS50093"/>
    </source>
</evidence>
<keyword evidence="1" id="KW-0732">Signal</keyword>
<gene>
    <name evidence="3" type="ORF">HDA45_005408</name>
</gene>
<dbReference type="SUPFAM" id="SSF49299">
    <property type="entry name" value="PKD domain"/>
    <property type="match status" value="1"/>
</dbReference>
<dbReference type="PANTHER" id="PTHR19328">
    <property type="entry name" value="HEDGEHOG-INTERACTING PROTEIN"/>
    <property type="match status" value="1"/>
</dbReference>
<dbReference type="InterPro" id="IPR035986">
    <property type="entry name" value="PKD_dom_sf"/>
</dbReference>
<evidence type="ECO:0000313" key="3">
    <source>
        <dbReference type="EMBL" id="MBB5855321.1"/>
    </source>
</evidence>
<dbReference type="AlphaFoldDB" id="A0A841B8U1"/>
<dbReference type="Pfam" id="PF08310">
    <property type="entry name" value="LGFP"/>
    <property type="match status" value="6"/>
</dbReference>